<evidence type="ECO:0000313" key="3">
    <source>
        <dbReference type="EMBL" id="RTQ78983.1"/>
    </source>
</evidence>
<evidence type="ECO:0000313" key="5">
    <source>
        <dbReference type="Proteomes" id="UP000268239"/>
    </source>
</evidence>
<keyword evidence="1" id="KW-0472">Membrane</keyword>
<dbReference type="AlphaFoldDB" id="A0A432AP91"/>
<name>A0A432AP91_ACIBA</name>
<feature type="transmembrane region" description="Helical" evidence="1">
    <location>
        <begin position="101"/>
        <end position="120"/>
    </location>
</feature>
<sequence>MQALLLIFGYFFVWCIYILALLLPYYVAYSIIEPHSFMGTVGVFILGSVIAPLIVMAAITVLGTIGLSFDALKNKFSKSNSYEKNLKTVYTEPERRKGKSLIYFLILIIFVCVGIIIYLLNSPKSYVEQPAYSETDSVYQDENKFNNPINNIDYQTESSTSYTKDIDISSQEEQPKVLEEELNESTSTNLSSPNLTTLGPSHLKLDIHFIDEKGISFNMDFKNANRPELNTSGTCTYTKNHLEGETRYSKLIDKELSIYALYECDNGRTIEVSKFNELDQDHLIMTLSLTNNSNRVFYSGEMVEP</sequence>
<keyword evidence="1" id="KW-1133">Transmembrane helix</keyword>
<dbReference type="RefSeq" id="WP_001148504.1">
    <property type="nucleotide sequence ID" value="NZ_CP044517.1"/>
</dbReference>
<accession>A0A432AP91</accession>
<organism evidence="2 4">
    <name type="scientific">Acinetobacter baumannii</name>
    <dbReference type="NCBI Taxonomy" id="470"/>
    <lineage>
        <taxon>Bacteria</taxon>
        <taxon>Pseudomonadati</taxon>
        <taxon>Pseudomonadota</taxon>
        <taxon>Gammaproteobacteria</taxon>
        <taxon>Moraxellales</taxon>
        <taxon>Moraxellaceae</taxon>
        <taxon>Acinetobacter</taxon>
        <taxon>Acinetobacter calcoaceticus/baumannii complex</taxon>
    </lineage>
</organism>
<proteinExistence type="predicted"/>
<dbReference type="Proteomes" id="UP000233757">
    <property type="component" value="Unassembled WGS sequence"/>
</dbReference>
<evidence type="ECO:0000256" key="1">
    <source>
        <dbReference type="SAM" id="Phobius"/>
    </source>
</evidence>
<reference evidence="2 4" key="1">
    <citation type="submission" date="2018-02" db="EMBL/GenBank/DDBJ databases">
        <title>Acinetobacter baumanii whole genome sequence.</title>
        <authorList>
            <person name="Qasim Z.J."/>
        </authorList>
    </citation>
    <scope>NUCLEOTIDE SEQUENCE [LARGE SCALE GENOMIC DNA]</scope>
    <source>
        <strain evidence="2 4">ZQ8</strain>
    </source>
</reference>
<feature type="transmembrane region" description="Helical" evidence="1">
    <location>
        <begin position="7"/>
        <end position="32"/>
    </location>
</feature>
<gene>
    <name evidence="2" type="ORF">CV954_012310</name>
    <name evidence="3" type="ORF">EJ062_11325</name>
</gene>
<dbReference type="Proteomes" id="UP000268239">
    <property type="component" value="Unassembled WGS sequence"/>
</dbReference>
<feature type="transmembrane region" description="Helical" evidence="1">
    <location>
        <begin position="44"/>
        <end position="69"/>
    </location>
</feature>
<dbReference type="EMBL" id="PHJU02000026">
    <property type="protein sequence ID" value="PQL82640.1"/>
    <property type="molecule type" value="Genomic_DNA"/>
</dbReference>
<reference evidence="3 5" key="2">
    <citation type="submission" date="2018-12" db="EMBL/GenBank/DDBJ databases">
        <title>Draft Genome Sequences Human Pathogenic Acinetobacter baumannii Strains.</title>
        <authorList>
            <person name="Madhi M."/>
            <person name="Ronco T."/>
            <person name="Olsen R.H."/>
            <person name="Hassani A."/>
        </authorList>
    </citation>
    <scope>NUCLEOTIDE SEQUENCE [LARGE SCALE GENOMIC DNA]</scope>
    <source>
        <strain evidence="3 5">AB3</strain>
    </source>
</reference>
<comment type="caution">
    <text evidence="2">The sequence shown here is derived from an EMBL/GenBank/DDBJ whole genome shotgun (WGS) entry which is preliminary data.</text>
</comment>
<evidence type="ECO:0000313" key="4">
    <source>
        <dbReference type="Proteomes" id="UP000233757"/>
    </source>
</evidence>
<dbReference type="EMBL" id="RXLU01000064">
    <property type="protein sequence ID" value="RTQ78983.1"/>
    <property type="molecule type" value="Genomic_DNA"/>
</dbReference>
<evidence type="ECO:0000313" key="2">
    <source>
        <dbReference type="EMBL" id="PQL82640.1"/>
    </source>
</evidence>
<keyword evidence="1" id="KW-0812">Transmembrane</keyword>
<protein>
    <submittedName>
        <fullName evidence="2">Uncharacterized protein</fullName>
    </submittedName>
</protein>